<dbReference type="EMBL" id="JACCJB010000023">
    <property type="protein sequence ID" value="KAF6218117.1"/>
    <property type="molecule type" value="Genomic_DNA"/>
</dbReference>
<gene>
    <name evidence="2" type="ORF">HO133_006075</name>
</gene>
<organism evidence="2 3">
    <name type="scientific">Letharia lupina</name>
    <dbReference type="NCBI Taxonomy" id="560253"/>
    <lineage>
        <taxon>Eukaryota</taxon>
        <taxon>Fungi</taxon>
        <taxon>Dikarya</taxon>
        <taxon>Ascomycota</taxon>
        <taxon>Pezizomycotina</taxon>
        <taxon>Lecanoromycetes</taxon>
        <taxon>OSLEUM clade</taxon>
        <taxon>Lecanoromycetidae</taxon>
        <taxon>Lecanorales</taxon>
        <taxon>Lecanorineae</taxon>
        <taxon>Parmeliaceae</taxon>
        <taxon>Letharia</taxon>
    </lineage>
</organism>
<dbReference type="Proteomes" id="UP000593566">
    <property type="component" value="Unassembled WGS sequence"/>
</dbReference>
<keyword evidence="1" id="KW-0732">Signal</keyword>
<evidence type="ECO:0000313" key="2">
    <source>
        <dbReference type="EMBL" id="KAF6218117.1"/>
    </source>
</evidence>
<comment type="caution">
    <text evidence="2">The sequence shown here is derived from an EMBL/GenBank/DDBJ whole genome shotgun (WGS) entry which is preliminary data.</text>
</comment>
<protein>
    <submittedName>
        <fullName evidence="2">Uncharacterized protein</fullName>
    </submittedName>
</protein>
<reference evidence="2 3" key="1">
    <citation type="journal article" date="2020" name="Genomics">
        <title>Complete, high-quality genomes from long-read metagenomic sequencing of two wolf lichen thalli reveals enigmatic genome architecture.</title>
        <authorList>
            <person name="McKenzie S.K."/>
            <person name="Walston R.F."/>
            <person name="Allen J.L."/>
        </authorList>
    </citation>
    <scope>NUCLEOTIDE SEQUENCE [LARGE SCALE GENOMIC DNA]</scope>
    <source>
        <strain evidence="2">WasteWater1</strain>
    </source>
</reference>
<dbReference type="AlphaFoldDB" id="A0A8H6C701"/>
<sequence length="175" mass="18230">MRSLCLLQTAILHISATITSISAATIPHPTPHLAPLNNATAPPTLAVWPTLPWWTKLRNRNLDPPDIVSVADHAATPQQTYILQELVLLPLARRIHGGAGPANGSEAISEGGVGAVFVPVRGRAPGREVAATAVAALAMAEWSFGARGLRAGVRVGEVRVAGLEVWVGGEVGRGV</sequence>
<proteinExistence type="predicted"/>
<feature type="signal peptide" evidence="1">
    <location>
        <begin position="1"/>
        <end position="23"/>
    </location>
</feature>
<accession>A0A8H6C701</accession>
<evidence type="ECO:0000256" key="1">
    <source>
        <dbReference type="SAM" id="SignalP"/>
    </source>
</evidence>
<dbReference type="GeneID" id="59334480"/>
<keyword evidence="3" id="KW-1185">Reference proteome</keyword>
<name>A0A8H6C701_9LECA</name>
<dbReference type="RefSeq" id="XP_037147552.1">
    <property type="nucleotide sequence ID" value="XM_037296978.1"/>
</dbReference>
<feature type="chain" id="PRO_5034534278" evidence="1">
    <location>
        <begin position="24"/>
        <end position="175"/>
    </location>
</feature>
<evidence type="ECO:0000313" key="3">
    <source>
        <dbReference type="Proteomes" id="UP000593566"/>
    </source>
</evidence>